<evidence type="ECO:0000313" key="3">
    <source>
        <dbReference type="Proteomes" id="UP000298652"/>
    </source>
</evidence>
<protein>
    <recommendedName>
        <fullName evidence="1">Terpene synthase N-terminal domain-containing protein</fullName>
    </recommendedName>
</protein>
<accession>A0A4U6VJW3</accession>
<organism evidence="2 3">
    <name type="scientific">Setaria viridis</name>
    <name type="common">Green bristlegrass</name>
    <name type="synonym">Setaria italica subsp. viridis</name>
    <dbReference type="NCBI Taxonomy" id="4556"/>
    <lineage>
        <taxon>Eukaryota</taxon>
        <taxon>Viridiplantae</taxon>
        <taxon>Streptophyta</taxon>
        <taxon>Embryophyta</taxon>
        <taxon>Tracheophyta</taxon>
        <taxon>Spermatophyta</taxon>
        <taxon>Magnoliopsida</taxon>
        <taxon>Liliopsida</taxon>
        <taxon>Poales</taxon>
        <taxon>Poaceae</taxon>
        <taxon>PACMAD clade</taxon>
        <taxon>Panicoideae</taxon>
        <taxon>Panicodae</taxon>
        <taxon>Paniceae</taxon>
        <taxon>Cenchrinae</taxon>
        <taxon>Setaria</taxon>
    </lineage>
</organism>
<dbReference type="Gene3D" id="1.50.10.130">
    <property type="entry name" value="Terpene synthase, N-terminal domain"/>
    <property type="match status" value="1"/>
</dbReference>
<dbReference type="PANTHER" id="PTHR31225:SF232">
    <property type="entry name" value="TERPENE SYNTHASE METAL-BINDING DOMAIN-CONTAINING PROTEIN"/>
    <property type="match status" value="1"/>
</dbReference>
<name>A0A4U6VJW3_SETVI</name>
<dbReference type="Proteomes" id="UP000298652">
    <property type="component" value="Chromosome 2"/>
</dbReference>
<keyword evidence="3" id="KW-1185">Reference proteome</keyword>
<proteinExistence type="predicted"/>
<gene>
    <name evidence="2" type="ORF">SEVIR_2G002300v2</name>
</gene>
<dbReference type="InterPro" id="IPR050148">
    <property type="entry name" value="Terpene_synthase-like"/>
</dbReference>
<dbReference type="InterPro" id="IPR001906">
    <property type="entry name" value="Terpene_synth_N"/>
</dbReference>
<dbReference type="Gramene" id="TKW29951">
    <property type="protein sequence ID" value="TKW29951"/>
    <property type="gene ID" value="SEVIR_2G002300v2"/>
</dbReference>
<dbReference type="SUPFAM" id="SSF48239">
    <property type="entry name" value="Terpenoid cyclases/Protein prenyltransferases"/>
    <property type="match status" value="1"/>
</dbReference>
<reference evidence="2" key="1">
    <citation type="submission" date="2019-03" db="EMBL/GenBank/DDBJ databases">
        <title>WGS assembly of Setaria viridis.</title>
        <authorList>
            <person name="Huang P."/>
            <person name="Jenkins J."/>
            <person name="Grimwood J."/>
            <person name="Barry K."/>
            <person name="Healey A."/>
            <person name="Mamidi S."/>
            <person name="Sreedasyam A."/>
            <person name="Shu S."/>
            <person name="Feldman M."/>
            <person name="Wu J."/>
            <person name="Yu Y."/>
            <person name="Chen C."/>
            <person name="Johnson J."/>
            <person name="Rokhsar D."/>
            <person name="Baxter I."/>
            <person name="Schmutz J."/>
            <person name="Brutnell T."/>
            <person name="Kellogg E."/>
        </authorList>
    </citation>
    <scope>NUCLEOTIDE SEQUENCE [LARGE SCALE GENOMIC DNA]</scope>
</reference>
<evidence type="ECO:0000259" key="1">
    <source>
        <dbReference type="Pfam" id="PF01397"/>
    </source>
</evidence>
<feature type="domain" description="Terpene synthase N-terminal" evidence="1">
    <location>
        <begin position="61"/>
        <end position="148"/>
    </location>
</feature>
<dbReference type="InterPro" id="IPR008949">
    <property type="entry name" value="Isoprenoid_synthase_dom_sf"/>
</dbReference>
<dbReference type="InterPro" id="IPR036965">
    <property type="entry name" value="Terpene_synth_N_sf"/>
</dbReference>
<dbReference type="InterPro" id="IPR008930">
    <property type="entry name" value="Terpenoid_cyclase/PrenylTrfase"/>
</dbReference>
<sequence length="215" mass="23868">MKLATPFVVASPSEACTSPNAVCAGEHAQAAVESPHWQSANYEPTTWDYDSICSSLSHQQASNQLLLQPATTTLKERVRRLLVLEEAASASSRLRMIHQLQSLGIAYHFEEEIEAILLSIHHTAADDKEQEDNDLDLHSAALLFRMPRLLHGARAADTWKELNKEMSSATDQNMASNLCLNLARIIHCIYQDEDASPRRLIATCSSILPYSSSHM</sequence>
<evidence type="ECO:0000313" key="2">
    <source>
        <dbReference type="EMBL" id="TKW29951.1"/>
    </source>
</evidence>
<dbReference type="GO" id="GO:0010333">
    <property type="term" value="F:terpene synthase activity"/>
    <property type="evidence" value="ECO:0007669"/>
    <property type="project" value="InterPro"/>
</dbReference>
<dbReference type="GO" id="GO:0016114">
    <property type="term" value="P:terpenoid biosynthetic process"/>
    <property type="evidence" value="ECO:0007669"/>
    <property type="project" value="InterPro"/>
</dbReference>
<dbReference type="AlphaFoldDB" id="A0A4U6VJW3"/>
<dbReference type="OMA" id="CAGEHAQ"/>
<dbReference type="Pfam" id="PF01397">
    <property type="entry name" value="Terpene_synth"/>
    <property type="match status" value="1"/>
</dbReference>
<dbReference type="Gene3D" id="1.10.600.10">
    <property type="entry name" value="Farnesyl Diphosphate Synthase"/>
    <property type="match status" value="2"/>
</dbReference>
<dbReference type="PANTHER" id="PTHR31225">
    <property type="entry name" value="OS04G0344100 PROTEIN-RELATED"/>
    <property type="match status" value="1"/>
</dbReference>
<dbReference type="EMBL" id="CM016553">
    <property type="protein sequence ID" value="TKW29951.1"/>
    <property type="molecule type" value="Genomic_DNA"/>
</dbReference>